<feature type="compositionally biased region" description="Basic and acidic residues" evidence="1">
    <location>
        <begin position="208"/>
        <end position="222"/>
    </location>
</feature>
<sequence length="228" mass="25690">MEGGYKMSMTFTIYIMVLLAFVTFGAADAVEDVGGIAPSPMESAGAALGVPAFLAAIASLLAWYGHLNFESLKQLGSKKMVPEARRTKLEDKGEKCILVGYGDRTMGYRLYNPVTKKVIFSRDVIFEENESWNWDQTKASRSAELMPEEETREMATEPQIPRDQQTPQRGSSSPQRYDAPLPIERDFSDMMPRGTLIQLALKRLTKKKNGEAQWMKRFDPLKRTRHGS</sequence>
<accession>A0A5C7GTT5</accession>
<protein>
    <recommendedName>
        <fullName evidence="4">Retroviral polymerase SH3-like domain-containing protein</fullName>
    </recommendedName>
</protein>
<dbReference type="InterPro" id="IPR057670">
    <property type="entry name" value="SH3_retrovirus"/>
</dbReference>
<feature type="signal peptide" evidence="3">
    <location>
        <begin position="1"/>
        <end position="27"/>
    </location>
</feature>
<evidence type="ECO:0000259" key="4">
    <source>
        <dbReference type="Pfam" id="PF25597"/>
    </source>
</evidence>
<keyword evidence="6" id="KW-1185">Reference proteome</keyword>
<feature type="region of interest" description="Disordered" evidence="1">
    <location>
        <begin position="206"/>
        <end position="228"/>
    </location>
</feature>
<dbReference type="Pfam" id="PF25597">
    <property type="entry name" value="SH3_retrovirus"/>
    <property type="match status" value="1"/>
</dbReference>
<dbReference type="OrthoDB" id="1735085at2759"/>
<reference evidence="6" key="1">
    <citation type="journal article" date="2019" name="Gigascience">
        <title>De novo genome assembly of the endangered Acer yangbiense, a plant species with extremely small populations endemic to Yunnan Province, China.</title>
        <authorList>
            <person name="Yang J."/>
            <person name="Wariss H.M."/>
            <person name="Tao L."/>
            <person name="Zhang R."/>
            <person name="Yun Q."/>
            <person name="Hollingsworth P."/>
            <person name="Dao Z."/>
            <person name="Luo G."/>
            <person name="Guo H."/>
            <person name="Ma Y."/>
            <person name="Sun W."/>
        </authorList>
    </citation>
    <scope>NUCLEOTIDE SEQUENCE [LARGE SCALE GENOMIC DNA]</scope>
    <source>
        <strain evidence="6">cv. Malutang</strain>
    </source>
</reference>
<keyword evidence="3" id="KW-0732">Signal</keyword>
<comment type="caution">
    <text evidence="5">The sequence shown here is derived from an EMBL/GenBank/DDBJ whole genome shotgun (WGS) entry which is preliminary data.</text>
</comment>
<evidence type="ECO:0000256" key="1">
    <source>
        <dbReference type="SAM" id="MobiDB-lite"/>
    </source>
</evidence>
<feature type="region of interest" description="Disordered" evidence="1">
    <location>
        <begin position="137"/>
        <end position="188"/>
    </location>
</feature>
<keyword evidence="2" id="KW-0472">Membrane</keyword>
<proteinExistence type="predicted"/>
<evidence type="ECO:0000313" key="6">
    <source>
        <dbReference type="Proteomes" id="UP000323000"/>
    </source>
</evidence>
<name>A0A5C7GTT5_9ROSI</name>
<keyword evidence="2" id="KW-1133">Transmembrane helix</keyword>
<feature type="transmembrane region" description="Helical" evidence="2">
    <location>
        <begin position="45"/>
        <end position="64"/>
    </location>
</feature>
<organism evidence="5 6">
    <name type="scientific">Acer yangbiense</name>
    <dbReference type="NCBI Taxonomy" id="1000413"/>
    <lineage>
        <taxon>Eukaryota</taxon>
        <taxon>Viridiplantae</taxon>
        <taxon>Streptophyta</taxon>
        <taxon>Embryophyta</taxon>
        <taxon>Tracheophyta</taxon>
        <taxon>Spermatophyta</taxon>
        <taxon>Magnoliopsida</taxon>
        <taxon>eudicotyledons</taxon>
        <taxon>Gunneridae</taxon>
        <taxon>Pentapetalae</taxon>
        <taxon>rosids</taxon>
        <taxon>malvids</taxon>
        <taxon>Sapindales</taxon>
        <taxon>Sapindaceae</taxon>
        <taxon>Hippocastanoideae</taxon>
        <taxon>Acereae</taxon>
        <taxon>Acer</taxon>
    </lineage>
</organism>
<keyword evidence="2" id="KW-0812">Transmembrane</keyword>
<feature type="chain" id="PRO_5022871599" description="Retroviral polymerase SH3-like domain-containing protein" evidence="3">
    <location>
        <begin position="28"/>
        <end position="228"/>
    </location>
</feature>
<dbReference type="AlphaFoldDB" id="A0A5C7GTT5"/>
<evidence type="ECO:0000256" key="3">
    <source>
        <dbReference type="SAM" id="SignalP"/>
    </source>
</evidence>
<dbReference type="EMBL" id="VAHF01000013">
    <property type="protein sequence ID" value="TXG47889.1"/>
    <property type="molecule type" value="Genomic_DNA"/>
</dbReference>
<feature type="compositionally biased region" description="Polar residues" evidence="1">
    <location>
        <begin position="162"/>
        <end position="175"/>
    </location>
</feature>
<feature type="domain" description="Retroviral polymerase SH3-like" evidence="4">
    <location>
        <begin position="81"/>
        <end position="138"/>
    </location>
</feature>
<dbReference type="Proteomes" id="UP000323000">
    <property type="component" value="Chromosome 13"/>
</dbReference>
<evidence type="ECO:0000256" key="2">
    <source>
        <dbReference type="SAM" id="Phobius"/>
    </source>
</evidence>
<gene>
    <name evidence="5" type="ORF">EZV62_027183</name>
</gene>
<evidence type="ECO:0000313" key="5">
    <source>
        <dbReference type="EMBL" id="TXG47889.1"/>
    </source>
</evidence>